<keyword evidence="3 5" id="KW-0378">Hydrolase</keyword>
<feature type="domain" description="Peptidase S8/S53" evidence="7">
    <location>
        <begin position="703"/>
        <end position="920"/>
    </location>
</feature>
<dbReference type="InterPro" id="IPR036770">
    <property type="entry name" value="Ankyrin_rpt-contain_sf"/>
</dbReference>
<dbReference type="PANTHER" id="PTHR43806">
    <property type="entry name" value="PEPTIDASE S8"/>
    <property type="match status" value="1"/>
</dbReference>
<dbReference type="InterPro" id="IPR050131">
    <property type="entry name" value="Peptidase_S8_subtilisin-like"/>
</dbReference>
<reference evidence="8" key="1">
    <citation type="journal article" date="2023" name="Mol. Phylogenet. Evol.">
        <title>Genome-scale phylogeny and comparative genomics of the fungal order Sordariales.</title>
        <authorList>
            <person name="Hensen N."/>
            <person name="Bonometti L."/>
            <person name="Westerberg I."/>
            <person name="Brannstrom I.O."/>
            <person name="Guillou S."/>
            <person name="Cros-Aarteil S."/>
            <person name="Calhoun S."/>
            <person name="Haridas S."/>
            <person name="Kuo A."/>
            <person name="Mondo S."/>
            <person name="Pangilinan J."/>
            <person name="Riley R."/>
            <person name="LaButti K."/>
            <person name="Andreopoulos B."/>
            <person name="Lipzen A."/>
            <person name="Chen C."/>
            <person name="Yan M."/>
            <person name="Daum C."/>
            <person name="Ng V."/>
            <person name="Clum A."/>
            <person name="Steindorff A."/>
            <person name="Ohm R.A."/>
            <person name="Martin F."/>
            <person name="Silar P."/>
            <person name="Natvig D.O."/>
            <person name="Lalanne C."/>
            <person name="Gautier V."/>
            <person name="Ament-Velasquez S.L."/>
            <person name="Kruys A."/>
            <person name="Hutchinson M.I."/>
            <person name="Powell A.J."/>
            <person name="Barry K."/>
            <person name="Miller A.N."/>
            <person name="Grigoriev I.V."/>
            <person name="Debuchy R."/>
            <person name="Gladieux P."/>
            <person name="Hiltunen Thoren M."/>
            <person name="Johannesson H."/>
        </authorList>
    </citation>
    <scope>NUCLEOTIDE SEQUENCE</scope>
    <source>
        <strain evidence="8">PSN293</strain>
    </source>
</reference>
<dbReference type="CDD" id="cd07491">
    <property type="entry name" value="Peptidases_S8_7"/>
    <property type="match status" value="1"/>
</dbReference>
<evidence type="ECO:0000256" key="6">
    <source>
        <dbReference type="SAM" id="MobiDB-lite"/>
    </source>
</evidence>
<dbReference type="InterPro" id="IPR036852">
    <property type="entry name" value="Peptidase_S8/S53_dom_sf"/>
</dbReference>
<feature type="active site" description="Charge relay system" evidence="5">
    <location>
        <position position="748"/>
    </location>
</feature>
<comment type="similarity">
    <text evidence="1 5">Belongs to the peptidase S8 family.</text>
</comment>
<feature type="compositionally biased region" description="Acidic residues" evidence="6">
    <location>
        <begin position="15"/>
        <end position="31"/>
    </location>
</feature>
<dbReference type="Pfam" id="PF00082">
    <property type="entry name" value="Peptidase_S8"/>
    <property type="match status" value="1"/>
</dbReference>
<keyword evidence="9" id="KW-1185">Reference proteome</keyword>
<evidence type="ECO:0000313" key="8">
    <source>
        <dbReference type="EMBL" id="KAK4209225.1"/>
    </source>
</evidence>
<dbReference type="SUPFAM" id="SSF48403">
    <property type="entry name" value="Ankyrin repeat"/>
    <property type="match status" value="1"/>
</dbReference>
<evidence type="ECO:0000256" key="1">
    <source>
        <dbReference type="ARBA" id="ARBA00011073"/>
    </source>
</evidence>
<feature type="active site" description="Charge relay system" evidence="5">
    <location>
        <position position="906"/>
    </location>
</feature>
<dbReference type="Proteomes" id="UP001301769">
    <property type="component" value="Unassembled WGS sequence"/>
</dbReference>
<dbReference type="SUPFAM" id="SSF52743">
    <property type="entry name" value="Subtilisin-like"/>
    <property type="match status" value="1"/>
</dbReference>
<keyword evidence="4 5" id="KW-0720">Serine protease</keyword>
<evidence type="ECO:0000259" key="7">
    <source>
        <dbReference type="Pfam" id="PF00082"/>
    </source>
</evidence>
<feature type="region of interest" description="Disordered" evidence="6">
    <location>
        <begin position="473"/>
        <end position="497"/>
    </location>
</feature>
<comment type="caution">
    <text evidence="8">The sequence shown here is derived from an EMBL/GenBank/DDBJ whole genome shotgun (WGS) entry which is preliminary data.</text>
</comment>
<gene>
    <name evidence="8" type="ORF">QBC37DRAFT_55997</name>
</gene>
<dbReference type="PROSITE" id="PS51892">
    <property type="entry name" value="SUBTILASE"/>
    <property type="match status" value="1"/>
</dbReference>
<dbReference type="PANTHER" id="PTHR43806:SF58">
    <property type="entry name" value="ALKALINE PROTEASE 1-RELATED"/>
    <property type="match status" value="1"/>
</dbReference>
<dbReference type="PRINTS" id="PR00723">
    <property type="entry name" value="SUBTILISIN"/>
</dbReference>
<dbReference type="GO" id="GO:0006508">
    <property type="term" value="P:proteolysis"/>
    <property type="evidence" value="ECO:0007669"/>
    <property type="project" value="UniProtKB-KW"/>
</dbReference>
<accession>A0AAN6Y0X8</accession>
<dbReference type="Gene3D" id="1.25.40.20">
    <property type="entry name" value="Ankyrin repeat-containing domain"/>
    <property type="match status" value="1"/>
</dbReference>
<dbReference type="EMBL" id="MU858212">
    <property type="protein sequence ID" value="KAK4209225.1"/>
    <property type="molecule type" value="Genomic_DNA"/>
</dbReference>
<feature type="compositionally biased region" description="Low complexity" evidence="6">
    <location>
        <begin position="481"/>
        <end position="490"/>
    </location>
</feature>
<organism evidence="8 9">
    <name type="scientific">Rhypophila decipiens</name>
    <dbReference type="NCBI Taxonomy" id="261697"/>
    <lineage>
        <taxon>Eukaryota</taxon>
        <taxon>Fungi</taxon>
        <taxon>Dikarya</taxon>
        <taxon>Ascomycota</taxon>
        <taxon>Pezizomycotina</taxon>
        <taxon>Sordariomycetes</taxon>
        <taxon>Sordariomycetidae</taxon>
        <taxon>Sordariales</taxon>
        <taxon>Naviculisporaceae</taxon>
        <taxon>Rhypophila</taxon>
    </lineage>
</organism>
<dbReference type="SMART" id="SM00248">
    <property type="entry name" value="ANK"/>
    <property type="match status" value="3"/>
</dbReference>
<dbReference type="InterPro" id="IPR015500">
    <property type="entry name" value="Peptidase_S8_subtilisin-rel"/>
</dbReference>
<evidence type="ECO:0000256" key="4">
    <source>
        <dbReference type="ARBA" id="ARBA00022825"/>
    </source>
</evidence>
<feature type="active site" description="Charge relay system" evidence="5">
    <location>
        <position position="710"/>
    </location>
</feature>
<keyword evidence="2 5" id="KW-0645">Protease</keyword>
<evidence type="ECO:0000256" key="3">
    <source>
        <dbReference type="ARBA" id="ARBA00022801"/>
    </source>
</evidence>
<protein>
    <submittedName>
        <fullName evidence="8">Intracellular serine protease</fullName>
    </submittedName>
</protein>
<feature type="region of interest" description="Disordered" evidence="6">
    <location>
        <begin position="235"/>
        <end position="347"/>
    </location>
</feature>
<evidence type="ECO:0000256" key="5">
    <source>
        <dbReference type="PROSITE-ProRule" id="PRU01240"/>
    </source>
</evidence>
<dbReference type="AlphaFoldDB" id="A0AAN6Y0X8"/>
<proteinExistence type="inferred from homology"/>
<feature type="region of interest" description="Disordered" evidence="6">
    <location>
        <begin position="1"/>
        <end position="41"/>
    </location>
</feature>
<dbReference type="GO" id="GO:0004252">
    <property type="term" value="F:serine-type endopeptidase activity"/>
    <property type="evidence" value="ECO:0007669"/>
    <property type="project" value="UniProtKB-UniRule"/>
</dbReference>
<name>A0AAN6Y0X8_9PEZI</name>
<evidence type="ECO:0000313" key="9">
    <source>
        <dbReference type="Proteomes" id="UP001301769"/>
    </source>
</evidence>
<sequence>MGSDGEDFLERDNPLEDDFDASSGDSDEDDGEKPQKPKVSIEKLLKTALQEIADGKRNLTRSDHLTAFRSRDLEDLASDSGTKGMRTALHMLLDEGGPDFPDVGDDQTKALITALVQHRNDLLAKGDREGKTPLYLAIDNRREKELEWMVEAHPSINTVLQKSSNKQLYLHMAIKRKLKYFRQLVRKADGKTLALKDAKGNTILHLAVECRRCRKDQLSVIEEIVAKSDKEVQKTNGDFNRAGESPYLHHKKTVEDEEAKKAKKAKEAAELRKPSEKPPGRDRGEDSKNSAFTSNKTAARPASPTRTPMVGIPVPHGSGTGPQPGLDASTKARPAIQSNSRAKYVGGTANTEDKAAVLVDGVADDSRTPLAVVAGSMSKHLPVSSSSSSKVLDSVVEAVERFLKLHYLRSRSTAACMDILYGKEELSNLELYFDLSGRSNMTQRGFRSLLKQLQFEDALQYVAIPKIRIEDDNTGDKSNISSSRRSGRGQSYKDGSGRHDLVQVFTTLRQKGVRTVIRAMVDDSFTPPHTDEAIEEALRGMDVQIWDWKKTDLSTEVIYTAAPRVREVHLYWSGNNTVLRGWSEGEGLKKLTELRSLHLHVQQGIESPRRTQQYVDDFAERVKRLEFKHEMKLNVDNGVAFRQRPALGDGSAGERGGVGTRAAKDEQTSKHMWIDCMKRFRGVLLNAEASDAFKRRAQEIEEDITVALIDDGVDGMDWDYPLLGGRTFHPRNEDEHLNHPYYASAAGHGTAMAKLINFMCPRAKLYVLRLEDRPSEDGVRQITARSAAKAIAAAVKKGVHIISMSWSIESPGDEGERRELEDAISKAEKANILMFCSAADQGAKQTDTYPSRATRRIFTIGAAGPSGETNSWVGDPEKVNFTFPGDRVEIMDKTPSNTTREISGSSVATALAAGFCALLLYCVQVRLLTAREAEKDQVRSEFAALKRHEEMLKAFRTIGVSPESHGKFITVWEFFGPAGNERDRYEDPERLIDVISKIGSRIAAAMNVNV</sequence>
<dbReference type="InterPro" id="IPR002110">
    <property type="entry name" value="Ankyrin_rpt"/>
</dbReference>
<dbReference type="Gene3D" id="3.40.50.200">
    <property type="entry name" value="Peptidase S8/S53 domain"/>
    <property type="match status" value="1"/>
</dbReference>
<feature type="compositionally biased region" description="Basic and acidic residues" evidence="6">
    <location>
        <begin position="265"/>
        <end position="288"/>
    </location>
</feature>
<reference evidence="8" key="2">
    <citation type="submission" date="2023-05" db="EMBL/GenBank/DDBJ databases">
        <authorList>
            <consortium name="Lawrence Berkeley National Laboratory"/>
            <person name="Steindorff A."/>
            <person name="Hensen N."/>
            <person name="Bonometti L."/>
            <person name="Westerberg I."/>
            <person name="Brannstrom I.O."/>
            <person name="Guillou S."/>
            <person name="Cros-Aarteil S."/>
            <person name="Calhoun S."/>
            <person name="Haridas S."/>
            <person name="Kuo A."/>
            <person name="Mondo S."/>
            <person name="Pangilinan J."/>
            <person name="Riley R."/>
            <person name="Labutti K."/>
            <person name="Andreopoulos B."/>
            <person name="Lipzen A."/>
            <person name="Chen C."/>
            <person name="Yanf M."/>
            <person name="Daum C."/>
            <person name="Ng V."/>
            <person name="Clum A."/>
            <person name="Ohm R."/>
            <person name="Martin F."/>
            <person name="Silar P."/>
            <person name="Natvig D."/>
            <person name="Lalanne C."/>
            <person name="Gautier V."/>
            <person name="Ament-Velasquez S.L."/>
            <person name="Kruys A."/>
            <person name="Hutchinson M.I."/>
            <person name="Powell A.J."/>
            <person name="Barry K."/>
            <person name="Miller A.N."/>
            <person name="Grigoriev I.V."/>
            <person name="Debuchy R."/>
            <person name="Gladieux P."/>
            <person name="Thoren M.H."/>
            <person name="Johannesson H."/>
        </authorList>
    </citation>
    <scope>NUCLEOTIDE SEQUENCE</scope>
    <source>
        <strain evidence="8">PSN293</strain>
    </source>
</reference>
<dbReference type="InterPro" id="IPR000209">
    <property type="entry name" value="Peptidase_S8/S53_dom"/>
</dbReference>
<evidence type="ECO:0000256" key="2">
    <source>
        <dbReference type="ARBA" id="ARBA00022670"/>
    </source>
</evidence>
<feature type="compositionally biased region" description="Basic and acidic residues" evidence="6">
    <location>
        <begin position="32"/>
        <end position="41"/>
    </location>
</feature>